<dbReference type="InterPro" id="IPR013785">
    <property type="entry name" value="Aldolase_TIM"/>
</dbReference>
<evidence type="ECO:0000313" key="7">
    <source>
        <dbReference type="Proteomes" id="UP000643403"/>
    </source>
</evidence>
<accession>A0ABQ3C8S3</accession>
<feature type="binding site" evidence="4">
    <location>
        <begin position="318"/>
        <end position="319"/>
    </location>
    <ligand>
        <name>3-amino-2-oxopropyl phosphate</name>
        <dbReference type="ChEBI" id="CHEBI:57279"/>
    </ligand>
</feature>
<feature type="binding site" evidence="4">
    <location>
        <position position="93"/>
    </location>
    <ligand>
        <name>3-amino-2-oxopropyl phosphate</name>
        <dbReference type="ChEBI" id="CHEBI:57279"/>
    </ligand>
</feature>
<dbReference type="EC" id="2.6.99.2" evidence="4 5"/>
<organism evidence="6 7">
    <name type="scientific">Cognatilysobacter xinjiangensis</name>
    <dbReference type="NCBI Taxonomy" id="546892"/>
    <lineage>
        <taxon>Bacteria</taxon>
        <taxon>Pseudomonadati</taxon>
        <taxon>Pseudomonadota</taxon>
        <taxon>Gammaproteobacteria</taxon>
        <taxon>Lysobacterales</taxon>
        <taxon>Lysobacteraceae</taxon>
        <taxon>Cognatilysobacter</taxon>
    </lineage>
</organism>
<feature type="binding site" evidence="4">
    <location>
        <position position="296"/>
    </location>
    <ligand>
        <name>3-amino-2-oxopropyl phosphate</name>
        <dbReference type="ChEBI" id="CHEBI:57279"/>
    </ligand>
</feature>
<proteinExistence type="inferred from homology"/>
<dbReference type="SUPFAM" id="SSF63892">
    <property type="entry name" value="Pyridoxine 5'-phosphate synthase"/>
    <property type="match status" value="1"/>
</dbReference>
<comment type="caution">
    <text evidence="6">The sequence shown here is derived from an EMBL/GenBank/DDBJ whole genome shotgun (WGS) entry which is preliminary data.</text>
</comment>
<feature type="binding site" evidence="4">
    <location>
        <position position="104"/>
    </location>
    <ligand>
        <name>3-amino-2-oxopropyl phosphate</name>
        <dbReference type="ChEBI" id="CHEBI:57279"/>
    </ligand>
</feature>
<dbReference type="Pfam" id="PF03740">
    <property type="entry name" value="PdxJ"/>
    <property type="match status" value="1"/>
</dbReference>
<gene>
    <name evidence="4" type="primary">pdxJ</name>
    <name evidence="6" type="ORF">GCM10008101_23620</name>
</gene>
<comment type="caution">
    <text evidence="4">Lacks conserved residue(s) required for the propagation of feature annotation.</text>
</comment>
<comment type="subunit">
    <text evidence="4">Homooctamer; tetramer of dimers.</text>
</comment>
<evidence type="ECO:0000256" key="1">
    <source>
        <dbReference type="ARBA" id="ARBA00022490"/>
    </source>
</evidence>
<comment type="catalytic activity">
    <reaction evidence="4">
        <text>3-amino-2-oxopropyl phosphate + 1-deoxy-D-xylulose 5-phosphate = pyridoxine 5'-phosphate + phosphate + 2 H2O + H(+)</text>
        <dbReference type="Rhea" id="RHEA:15265"/>
        <dbReference type="ChEBI" id="CHEBI:15377"/>
        <dbReference type="ChEBI" id="CHEBI:15378"/>
        <dbReference type="ChEBI" id="CHEBI:43474"/>
        <dbReference type="ChEBI" id="CHEBI:57279"/>
        <dbReference type="ChEBI" id="CHEBI:57792"/>
        <dbReference type="ChEBI" id="CHEBI:58589"/>
        <dbReference type="EC" id="2.6.99.2"/>
    </reaction>
</comment>
<evidence type="ECO:0000256" key="5">
    <source>
        <dbReference type="NCBIfam" id="TIGR00559"/>
    </source>
</evidence>
<comment type="subcellular location">
    <subcellularLocation>
        <location evidence="4">Cytoplasm</location>
    </subcellularLocation>
</comment>
<dbReference type="InterPro" id="IPR004569">
    <property type="entry name" value="PyrdxlP_synth_PdxJ"/>
</dbReference>
<feature type="binding site" evidence="4">
    <location>
        <position position="196"/>
    </location>
    <ligand>
        <name>1-deoxy-D-xylulose 5-phosphate</name>
        <dbReference type="ChEBI" id="CHEBI:57792"/>
    </ligand>
</feature>
<feature type="active site" description="Proton donor" evidence="4">
    <location>
        <position position="295"/>
    </location>
</feature>
<comment type="function">
    <text evidence="4">Catalyzes the complicated ring closure reaction between the two acyclic compounds 1-deoxy-D-xylulose-5-phosphate (DXP) and 3-amino-2-oxopropyl phosphate (1-amino-acetone-3-phosphate or AAP) to form pyridoxine 5'-phosphate (PNP) and inorganic phosphate.</text>
</comment>
<protein>
    <recommendedName>
        <fullName evidence="4 5">Pyridoxine 5'-phosphate synthase</fullName>
        <shortName evidence="4">PNP synthase</shortName>
        <ecNumber evidence="4 5">2.6.99.2</ecNumber>
    </recommendedName>
</protein>
<feature type="binding site" evidence="4">
    <location>
        <position position="131"/>
    </location>
    <ligand>
        <name>1-deoxy-D-xylulose 5-phosphate</name>
        <dbReference type="ChEBI" id="CHEBI:57792"/>
    </ligand>
</feature>
<evidence type="ECO:0000256" key="4">
    <source>
        <dbReference type="HAMAP-Rule" id="MF_00279"/>
    </source>
</evidence>
<dbReference type="CDD" id="cd00003">
    <property type="entry name" value="PNPsynthase"/>
    <property type="match status" value="1"/>
</dbReference>
<dbReference type="PANTHER" id="PTHR30456">
    <property type="entry name" value="PYRIDOXINE 5'-PHOSPHATE SYNTHASE"/>
    <property type="match status" value="1"/>
</dbReference>
<feature type="active site" description="Proton acceptor" evidence="4">
    <location>
        <position position="129"/>
    </location>
</feature>
<keyword evidence="1 4" id="KW-0963">Cytoplasm</keyword>
<evidence type="ECO:0000313" key="6">
    <source>
        <dbReference type="EMBL" id="GGZ68596.1"/>
    </source>
</evidence>
<keyword evidence="3 4" id="KW-0664">Pyridoxine biosynthesis</keyword>
<dbReference type="PANTHER" id="PTHR30456:SF0">
    <property type="entry name" value="PYRIDOXINE 5'-PHOSPHATE SYNTHASE"/>
    <property type="match status" value="1"/>
</dbReference>
<name>A0ABQ3C8S3_9GAMM</name>
<dbReference type="Proteomes" id="UP000643403">
    <property type="component" value="Unassembled WGS sequence"/>
</dbReference>
<keyword evidence="2 4" id="KW-0808">Transferase</keyword>
<reference evidence="7" key="1">
    <citation type="journal article" date="2019" name="Int. J. Syst. Evol. Microbiol.">
        <title>The Global Catalogue of Microorganisms (GCM) 10K type strain sequencing project: providing services to taxonomists for standard genome sequencing and annotation.</title>
        <authorList>
            <consortium name="The Broad Institute Genomics Platform"/>
            <consortium name="The Broad Institute Genome Sequencing Center for Infectious Disease"/>
            <person name="Wu L."/>
            <person name="Ma J."/>
        </authorList>
    </citation>
    <scope>NUCLEOTIDE SEQUENCE [LARGE SCALE GENOMIC DNA]</scope>
    <source>
        <strain evidence="7">KCTC 22558</strain>
    </source>
</reference>
<dbReference type="EMBL" id="BMXY01000003">
    <property type="protein sequence ID" value="GGZ68596.1"/>
    <property type="molecule type" value="Genomic_DNA"/>
</dbReference>
<dbReference type="HAMAP" id="MF_00279">
    <property type="entry name" value="PdxJ"/>
    <property type="match status" value="1"/>
</dbReference>
<evidence type="ECO:0000256" key="2">
    <source>
        <dbReference type="ARBA" id="ARBA00022679"/>
    </source>
</evidence>
<sequence length="345" mass="36092">MPTPLGHASERNGAAGLDARSVALQAARRTSQTRHPESARPMGARRHCARFARMPLHPRLAGGLAIAPASAKHRGGGATAPAFDPRMTHLSVNVNKVAVLRNSRGGREPDVVQAARTCLDAGAFGITVHPRPDARHVTRDDVYALAELTRTRGVELNLEGNPFAPPRPGYPGFIALCGAVRPAQATLVPDGDAQVTSDHGFDFRGDLAPLRDVVATLKSFGCRVSLFVDADDLAAGRSAASGVERAKDVGADRIELYTGPYAEAFAAGDATRALASARTIALRAQAAGLGVNAGHDLSQANLAQFLADVPGVLEVSIGHALIGEALYHGLAPTVANYLRLIDSVR</sequence>
<keyword evidence="7" id="KW-1185">Reference proteome</keyword>
<comment type="similarity">
    <text evidence="4">Belongs to the PNP synthase family.</text>
</comment>
<feature type="site" description="Transition state stabilizer" evidence="4">
    <location>
        <position position="255"/>
    </location>
</feature>
<evidence type="ECO:0000256" key="3">
    <source>
        <dbReference type="ARBA" id="ARBA00023096"/>
    </source>
</evidence>
<feature type="active site" description="Proton acceptor" evidence="4">
    <location>
        <position position="159"/>
    </location>
</feature>
<comment type="pathway">
    <text evidence="4">Cofactor biosynthesis; pyridoxine 5'-phosphate biosynthesis; pyridoxine 5'-phosphate from D-erythrose 4-phosphate: step 5/5.</text>
</comment>
<dbReference type="InterPro" id="IPR036130">
    <property type="entry name" value="Pyridoxine-5'_phos_synth"/>
</dbReference>
<feature type="binding site" evidence="4">
    <location>
        <position position="136"/>
    </location>
    <ligand>
        <name>1-deoxy-D-xylulose 5-phosphate</name>
        <dbReference type="ChEBI" id="CHEBI:57792"/>
    </ligand>
</feature>
<dbReference type="NCBIfam" id="TIGR00559">
    <property type="entry name" value="pdxJ"/>
    <property type="match status" value="1"/>
</dbReference>
<dbReference type="Gene3D" id="3.20.20.70">
    <property type="entry name" value="Aldolase class I"/>
    <property type="match status" value="1"/>
</dbReference>
<dbReference type="NCBIfam" id="NF003626">
    <property type="entry name" value="PRK05265.1-4"/>
    <property type="match status" value="1"/>
</dbReference>